<evidence type="ECO:0000259" key="4">
    <source>
        <dbReference type="PROSITE" id="PS50932"/>
    </source>
</evidence>
<dbReference type="SUPFAM" id="SSF47413">
    <property type="entry name" value="lambda repressor-like DNA-binding domains"/>
    <property type="match status" value="1"/>
</dbReference>
<dbReference type="InterPro" id="IPR046335">
    <property type="entry name" value="LacI/GalR-like_sensor"/>
</dbReference>
<sequence length="331" mass="37414">MQNISLEELAGKAKVSKTTASLVLNGKGDRYKINKDTQQRILRVAAEYNYRPNFSARSLTKGRTMTIGLVVPNIADSFYSNIAFQLEQQLANTEYQLLMGSTRENSEREEALINTFLNRQVDALIVATTQKKQAYIERIYNSGIPVVLFDRHYPNSLLPHVIVDNYRGINKLIYHLQSKSRTNIGYIGLELQLDAIKERQLAYNDWMKATSSPDFFRTVHYENYQAECEGVVSQLLQNGVDALLFETHYLALEGIKCMTSKGFHCPDDVNVVSFGDHQAFSVFTPGITVVHQPVARIAENCLKLVFEQLKEGGLQSSGEIILEPKLVIRNT</sequence>
<organism evidence="5 6">
    <name type="scientific">Carboxylicivirga mesophila</name>
    <dbReference type="NCBI Taxonomy" id="1166478"/>
    <lineage>
        <taxon>Bacteria</taxon>
        <taxon>Pseudomonadati</taxon>
        <taxon>Bacteroidota</taxon>
        <taxon>Bacteroidia</taxon>
        <taxon>Marinilabiliales</taxon>
        <taxon>Marinilabiliaceae</taxon>
        <taxon>Carboxylicivirga</taxon>
    </lineage>
</organism>
<accession>A0ABS5K8U1</accession>
<dbReference type="InterPro" id="IPR000843">
    <property type="entry name" value="HTH_LacI"/>
</dbReference>
<evidence type="ECO:0000313" key="5">
    <source>
        <dbReference type="EMBL" id="MBS2210931.1"/>
    </source>
</evidence>
<dbReference type="InterPro" id="IPR010982">
    <property type="entry name" value="Lambda_DNA-bd_dom_sf"/>
</dbReference>
<dbReference type="Gene3D" id="1.10.260.40">
    <property type="entry name" value="lambda repressor-like DNA-binding domains"/>
    <property type="match status" value="1"/>
</dbReference>
<dbReference type="PANTHER" id="PTHR30146">
    <property type="entry name" value="LACI-RELATED TRANSCRIPTIONAL REPRESSOR"/>
    <property type="match status" value="1"/>
</dbReference>
<dbReference type="EMBL" id="JAGUCN010000005">
    <property type="protein sequence ID" value="MBS2210931.1"/>
    <property type="molecule type" value="Genomic_DNA"/>
</dbReference>
<name>A0ABS5K8U1_9BACT</name>
<evidence type="ECO:0000313" key="6">
    <source>
        <dbReference type="Proteomes" id="UP000721861"/>
    </source>
</evidence>
<proteinExistence type="predicted"/>
<dbReference type="PANTHER" id="PTHR30146:SF154">
    <property type="entry name" value="TRANSCRIPTION REGULATOR, MEMBER OF GALR FAMILY"/>
    <property type="match status" value="1"/>
</dbReference>
<keyword evidence="2 5" id="KW-0238">DNA-binding</keyword>
<feature type="domain" description="HTH lacI-type" evidence="4">
    <location>
        <begin position="4"/>
        <end position="61"/>
    </location>
</feature>
<keyword evidence="1" id="KW-0805">Transcription regulation</keyword>
<keyword evidence="6" id="KW-1185">Reference proteome</keyword>
<gene>
    <name evidence="5" type="ORF">KEM09_05945</name>
</gene>
<dbReference type="CDD" id="cd01392">
    <property type="entry name" value="HTH_LacI"/>
    <property type="match status" value="1"/>
</dbReference>
<dbReference type="Pfam" id="PF00356">
    <property type="entry name" value="LacI"/>
    <property type="match status" value="1"/>
</dbReference>
<dbReference type="GO" id="GO:0003677">
    <property type="term" value="F:DNA binding"/>
    <property type="evidence" value="ECO:0007669"/>
    <property type="project" value="UniProtKB-KW"/>
</dbReference>
<dbReference type="RefSeq" id="WP_212226726.1">
    <property type="nucleotide sequence ID" value="NZ_JAGUCN010000005.1"/>
</dbReference>
<dbReference type="InterPro" id="IPR025997">
    <property type="entry name" value="SBP_2_dom"/>
</dbReference>
<dbReference type="Proteomes" id="UP000721861">
    <property type="component" value="Unassembled WGS sequence"/>
</dbReference>
<dbReference type="SUPFAM" id="SSF53822">
    <property type="entry name" value="Periplasmic binding protein-like I"/>
    <property type="match status" value="1"/>
</dbReference>
<dbReference type="Gene3D" id="3.40.50.2300">
    <property type="match status" value="2"/>
</dbReference>
<protein>
    <submittedName>
        <fullName evidence="5">LacI family DNA-binding transcriptional regulator</fullName>
    </submittedName>
</protein>
<dbReference type="InterPro" id="IPR028082">
    <property type="entry name" value="Peripla_BP_I"/>
</dbReference>
<evidence type="ECO:0000256" key="3">
    <source>
        <dbReference type="ARBA" id="ARBA00023163"/>
    </source>
</evidence>
<dbReference type="SMART" id="SM00354">
    <property type="entry name" value="HTH_LACI"/>
    <property type="match status" value="1"/>
</dbReference>
<comment type="caution">
    <text evidence="5">The sequence shown here is derived from an EMBL/GenBank/DDBJ whole genome shotgun (WGS) entry which is preliminary data.</text>
</comment>
<reference evidence="5 6" key="1">
    <citation type="journal article" date="2014" name="Int. J. Syst. Evol. Microbiol.">
        <title>Carboxylicivirga gen. nov. in the family Marinilabiliaceae with two novel species, Carboxylicivirga mesophila sp. nov. and Carboxylicivirga taeanensis sp. nov., and reclassification of Cytophaga fermentans as Saccharicrinis fermentans gen. nov., comb. nov.</title>
        <authorList>
            <person name="Yang S.H."/>
            <person name="Seo H.S."/>
            <person name="Woo J.H."/>
            <person name="Oh H.M."/>
            <person name="Jang H."/>
            <person name="Lee J.H."/>
            <person name="Kim S.J."/>
            <person name="Kwon K.K."/>
        </authorList>
    </citation>
    <scope>NUCLEOTIDE SEQUENCE [LARGE SCALE GENOMIC DNA]</scope>
    <source>
        <strain evidence="5 6">JCM 18290</strain>
    </source>
</reference>
<dbReference type="PROSITE" id="PS50932">
    <property type="entry name" value="HTH_LACI_2"/>
    <property type="match status" value="1"/>
</dbReference>
<keyword evidence="3" id="KW-0804">Transcription</keyword>
<evidence type="ECO:0000256" key="2">
    <source>
        <dbReference type="ARBA" id="ARBA00023125"/>
    </source>
</evidence>
<evidence type="ECO:0000256" key="1">
    <source>
        <dbReference type="ARBA" id="ARBA00023015"/>
    </source>
</evidence>
<dbReference type="Pfam" id="PF13377">
    <property type="entry name" value="Peripla_BP_3"/>
    <property type="match status" value="1"/>
</dbReference>
<dbReference type="Pfam" id="PF13407">
    <property type="entry name" value="Peripla_BP_4"/>
    <property type="match status" value="1"/>
</dbReference>